<comment type="caution">
    <text evidence="2">The sequence shown here is derived from an EMBL/GenBank/DDBJ whole genome shotgun (WGS) entry which is preliminary data.</text>
</comment>
<sequence>MSGMETNLESSFISDEPNPSFERSSFISIIPSPISTKHNHGSDELSPAFELSPTSTERNPSFDDSSAISIEPSPISEHNPNSIVSSFNSIEPKPSSDHDTSLASVEMNLRTVERNTSFRHCLPINSATTRSLKRNQAPSEAPNSSSPATVSPRSLSRFLTLFPPPRKSKGPVSISSFKHFSGCDGTNFSFCTLQSILKCTAYDASPVSVSQVKKATAGFSHSLLIGQGKYMGFGVRLDIAIDVAHGLAHLHGNQGLFSEKQLCAKTMFDQGRASVILDPHIPRIPATMVVMEKVLALAVLCLNREGKNRPTMSFCAEALEHISEEYTLLLFGPHDRNR</sequence>
<evidence type="ECO:0000256" key="1">
    <source>
        <dbReference type="SAM" id="MobiDB-lite"/>
    </source>
</evidence>
<reference evidence="2" key="1">
    <citation type="submission" date="2020-01" db="EMBL/GenBank/DDBJ databases">
        <title>Genome sequence of Kobresia littledalei, the first chromosome-level genome in the family Cyperaceae.</title>
        <authorList>
            <person name="Qu G."/>
        </authorList>
    </citation>
    <scope>NUCLEOTIDE SEQUENCE</scope>
    <source>
        <strain evidence="2">C.B.Clarke</strain>
        <tissue evidence="2">Leaf</tissue>
    </source>
</reference>
<evidence type="ECO:0000313" key="2">
    <source>
        <dbReference type="EMBL" id="KAF3335433.1"/>
    </source>
</evidence>
<name>A0A833R9G6_9POAL</name>
<accession>A0A833R9G6</accession>
<feature type="region of interest" description="Disordered" evidence="1">
    <location>
        <begin position="1"/>
        <end position="100"/>
    </location>
</feature>
<protein>
    <submittedName>
        <fullName evidence="2">Uncharacterized protein</fullName>
    </submittedName>
</protein>
<dbReference type="EMBL" id="SWLB01000008">
    <property type="protein sequence ID" value="KAF3335433.1"/>
    <property type="molecule type" value="Genomic_DNA"/>
</dbReference>
<feature type="compositionally biased region" description="Polar residues" evidence="1">
    <location>
        <begin position="1"/>
        <end position="13"/>
    </location>
</feature>
<proteinExistence type="predicted"/>
<feature type="compositionally biased region" description="Low complexity" evidence="1">
    <location>
        <begin position="65"/>
        <end position="77"/>
    </location>
</feature>
<evidence type="ECO:0000313" key="3">
    <source>
        <dbReference type="Proteomes" id="UP000623129"/>
    </source>
</evidence>
<feature type="compositionally biased region" description="Polar residues" evidence="1">
    <location>
        <begin position="78"/>
        <end position="89"/>
    </location>
</feature>
<keyword evidence="3" id="KW-1185">Reference proteome</keyword>
<dbReference type="Proteomes" id="UP000623129">
    <property type="component" value="Unassembled WGS sequence"/>
</dbReference>
<organism evidence="2 3">
    <name type="scientific">Carex littledalei</name>
    <dbReference type="NCBI Taxonomy" id="544730"/>
    <lineage>
        <taxon>Eukaryota</taxon>
        <taxon>Viridiplantae</taxon>
        <taxon>Streptophyta</taxon>
        <taxon>Embryophyta</taxon>
        <taxon>Tracheophyta</taxon>
        <taxon>Spermatophyta</taxon>
        <taxon>Magnoliopsida</taxon>
        <taxon>Liliopsida</taxon>
        <taxon>Poales</taxon>
        <taxon>Cyperaceae</taxon>
        <taxon>Cyperoideae</taxon>
        <taxon>Cariceae</taxon>
        <taxon>Carex</taxon>
        <taxon>Carex subgen. Euthyceras</taxon>
    </lineage>
</organism>
<feature type="compositionally biased region" description="Polar residues" evidence="1">
    <location>
        <begin position="52"/>
        <end position="64"/>
    </location>
</feature>
<feature type="compositionally biased region" description="Low complexity" evidence="1">
    <location>
        <begin position="137"/>
        <end position="148"/>
    </location>
</feature>
<dbReference type="OrthoDB" id="4062651at2759"/>
<feature type="compositionally biased region" description="Low complexity" evidence="1">
    <location>
        <begin position="19"/>
        <end position="35"/>
    </location>
</feature>
<dbReference type="AlphaFoldDB" id="A0A833R9G6"/>
<feature type="region of interest" description="Disordered" evidence="1">
    <location>
        <begin position="129"/>
        <end position="152"/>
    </location>
</feature>
<gene>
    <name evidence="2" type="ORF">FCM35_KLT19940</name>
</gene>